<protein>
    <submittedName>
        <fullName evidence="2">Uncharacterized protein</fullName>
    </submittedName>
</protein>
<reference evidence="2 3" key="1">
    <citation type="submission" date="2014-06" db="EMBL/GenBank/DDBJ databases">
        <authorList>
            <person name="Swart Estienne"/>
        </authorList>
    </citation>
    <scope>NUCLEOTIDE SEQUENCE [LARGE SCALE GENOMIC DNA]</scope>
    <source>
        <strain evidence="2 3">130c</strain>
    </source>
</reference>
<dbReference type="Proteomes" id="UP000039865">
    <property type="component" value="Unassembled WGS sequence"/>
</dbReference>
<dbReference type="EMBL" id="CCKQ01006908">
    <property type="protein sequence ID" value="CDW78245.1"/>
    <property type="molecule type" value="Genomic_DNA"/>
</dbReference>
<dbReference type="InParanoid" id="A0A078A7L4"/>
<keyword evidence="3" id="KW-1185">Reference proteome</keyword>
<organism evidence="2 3">
    <name type="scientific">Stylonychia lemnae</name>
    <name type="common">Ciliate</name>
    <dbReference type="NCBI Taxonomy" id="5949"/>
    <lineage>
        <taxon>Eukaryota</taxon>
        <taxon>Sar</taxon>
        <taxon>Alveolata</taxon>
        <taxon>Ciliophora</taxon>
        <taxon>Intramacronucleata</taxon>
        <taxon>Spirotrichea</taxon>
        <taxon>Stichotrichia</taxon>
        <taxon>Sporadotrichida</taxon>
        <taxon>Oxytrichidae</taxon>
        <taxon>Stylonychinae</taxon>
        <taxon>Stylonychia</taxon>
    </lineage>
</organism>
<feature type="compositionally biased region" description="Low complexity" evidence="1">
    <location>
        <begin position="110"/>
        <end position="123"/>
    </location>
</feature>
<proteinExistence type="predicted"/>
<feature type="region of interest" description="Disordered" evidence="1">
    <location>
        <begin position="110"/>
        <end position="132"/>
    </location>
</feature>
<dbReference type="AlphaFoldDB" id="A0A078A7L4"/>
<feature type="compositionally biased region" description="Basic and acidic residues" evidence="1">
    <location>
        <begin position="227"/>
        <end position="257"/>
    </location>
</feature>
<evidence type="ECO:0000313" key="3">
    <source>
        <dbReference type="Proteomes" id="UP000039865"/>
    </source>
</evidence>
<evidence type="ECO:0000313" key="2">
    <source>
        <dbReference type="EMBL" id="CDW78245.1"/>
    </source>
</evidence>
<feature type="region of interest" description="Disordered" evidence="1">
    <location>
        <begin position="219"/>
        <end position="257"/>
    </location>
</feature>
<gene>
    <name evidence="2" type="primary">Contig3200.g3417</name>
    <name evidence="2" type="ORF">STYLEM_7220</name>
</gene>
<feature type="region of interest" description="Disordered" evidence="1">
    <location>
        <begin position="28"/>
        <end position="85"/>
    </location>
</feature>
<accession>A0A078A7L4</accession>
<feature type="region of interest" description="Disordered" evidence="1">
    <location>
        <begin position="487"/>
        <end position="526"/>
    </location>
</feature>
<sequence>MNGLKQEDPDFHQYCKELFMIICQSSLQNENNNENSNRKKSASKSKKESTIQRKQDDGKNKQPRQVSSSQRRISGLNQQKTKNEQLNRQIANNKNIKNQQQPKRNASLLQNKNNNAQGNNFDNQRQKRESNLNQMKQDRQRAASKKKNFGDKNSQVLIQSVRLDFETFTKNYRQFATLRNVVYCIHEKLKKRELKLLKRDKSKPQFKDAPHQKVVNIYLDQEDMEFDDPRGDESDGYDNGRDLDFESHDSNDFDRDPKQALEDSFFIRNNMKQFEEFYDSDNPLNELNDLDPDAMGSQFFDESQYVAEIDNYHLNDGQMEFLVHHVNNDPTTRNDVTSRKENDFEKTQELNFKDLNEQQIAQSSRMNNRYNSRVSNIDITMPDYFAGQDQIKTPIYKDKNNNPNSNMSRLEQVLDNSRRQQDASFSQRYQFKNNAIPQMRGDEDDEDEKLEELENLMKTIHKVGDSQVQQNDANKVDGINLDQIDIKIEDQAKNQSSPSKESDKNDKKQVRKESEKGIKKENSKNKNACCACCTIF</sequence>
<name>A0A078A7L4_STYLE</name>
<feature type="compositionally biased region" description="Basic and acidic residues" evidence="1">
    <location>
        <begin position="500"/>
        <end position="524"/>
    </location>
</feature>
<feature type="compositionally biased region" description="Polar residues" evidence="1">
    <location>
        <begin position="63"/>
        <end position="85"/>
    </location>
</feature>
<evidence type="ECO:0000256" key="1">
    <source>
        <dbReference type="SAM" id="MobiDB-lite"/>
    </source>
</evidence>
<feature type="compositionally biased region" description="Basic and acidic residues" evidence="1">
    <location>
        <begin position="45"/>
        <end position="60"/>
    </location>
</feature>